<keyword evidence="2" id="KW-1185">Reference proteome</keyword>
<comment type="caution">
    <text evidence="1">The sequence shown here is derived from an EMBL/GenBank/DDBJ whole genome shotgun (WGS) entry which is preliminary data.</text>
</comment>
<dbReference type="AlphaFoldDB" id="A0A2R6NQN7"/>
<evidence type="ECO:0000313" key="1">
    <source>
        <dbReference type="EMBL" id="PSR74903.1"/>
    </source>
</evidence>
<proteinExistence type="predicted"/>
<organism evidence="1 2">
    <name type="scientific">Hermanssonia centrifuga</name>
    <dbReference type="NCBI Taxonomy" id="98765"/>
    <lineage>
        <taxon>Eukaryota</taxon>
        <taxon>Fungi</taxon>
        <taxon>Dikarya</taxon>
        <taxon>Basidiomycota</taxon>
        <taxon>Agaricomycotina</taxon>
        <taxon>Agaricomycetes</taxon>
        <taxon>Polyporales</taxon>
        <taxon>Meruliaceae</taxon>
        <taxon>Hermanssonia</taxon>
    </lineage>
</organism>
<accession>A0A2R6NQN7</accession>
<reference evidence="1 2" key="1">
    <citation type="submission" date="2018-02" db="EMBL/GenBank/DDBJ databases">
        <title>Genome sequence of the basidiomycete white-rot fungus Phlebia centrifuga.</title>
        <authorList>
            <person name="Granchi Z."/>
            <person name="Peng M."/>
            <person name="de Vries R.P."/>
            <person name="Hilden K."/>
            <person name="Makela M.R."/>
            <person name="Grigoriev I."/>
            <person name="Riley R."/>
        </authorList>
    </citation>
    <scope>NUCLEOTIDE SEQUENCE [LARGE SCALE GENOMIC DNA]</scope>
    <source>
        <strain evidence="1 2">FBCC195</strain>
    </source>
</reference>
<dbReference type="STRING" id="98765.A0A2R6NQN7"/>
<gene>
    <name evidence="1" type="ORF">PHLCEN_2v9437</name>
</gene>
<sequence>MGSLFSSLFGRRDVPRLFYSPSPATVSLRTSHNPEHAEEISLQELVERRCPSLHDVFRQAWWLPNGHFQTAYCVVGDFSHVDGVEYERRLLRTLDGGTL</sequence>
<dbReference type="OrthoDB" id="10521698at2759"/>
<dbReference type="Proteomes" id="UP000186601">
    <property type="component" value="Unassembled WGS sequence"/>
</dbReference>
<evidence type="ECO:0000313" key="2">
    <source>
        <dbReference type="Proteomes" id="UP000186601"/>
    </source>
</evidence>
<protein>
    <submittedName>
        <fullName evidence="1">Uncharacterized protein</fullName>
    </submittedName>
</protein>
<name>A0A2R6NQN7_9APHY</name>
<feature type="non-terminal residue" evidence="1">
    <location>
        <position position="99"/>
    </location>
</feature>
<dbReference type="EMBL" id="MLYV02000944">
    <property type="protein sequence ID" value="PSR74903.1"/>
    <property type="molecule type" value="Genomic_DNA"/>
</dbReference>